<accession>A0A3R7M797</accession>
<dbReference type="EMBL" id="MKKU01000864">
    <property type="protein sequence ID" value="RNF00769.1"/>
    <property type="molecule type" value="Genomic_DNA"/>
</dbReference>
<protein>
    <submittedName>
        <fullName evidence="1">Uncharacterized protein</fullName>
    </submittedName>
</protein>
<keyword evidence="2" id="KW-1185">Reference proteome</keyword>
<dbReference type="Proteomes" id="UP000284403">
    <property type="component" value="Unassembled WGS sequence"/>
</dbReference>
<reference evidence="1 2" key="1">
    <citation type="journal article" date="2018" name="BMC Genomics">
        <title>Genomic comparison of Trypanosoma conorhini and Trypanosoma rangeli to Trypanosoma cruzi strains of high and low virulence.</title>
        <authorList>
            <person name="Bradwell K.R."/>
            <person name="Koparde V.N."/>
            <person name="Matveyev A.V."/>
            <person name="Serrano M.G."/>
            <person name="Alves J.M."/>
            <person name="Parikh H."/>
            <person name="Huang B."/>
            <person name="Lee V."/>
            <person name="Espinosa-Alvarez O."/>
            <person name="Ortiz P.A."/>
            <person name="Costa-Martins A.G."/>
            <person name="Teixeira M.M."/>
            <person name="Buck G.A."/>
        </authorList>
    </citation>
    <scope>NUCLEOTIDE SEQUENCE [LARGE SCALE GENOMIC DNA]</scope>
    <source>
        <strain evidence="1 2">025E</strain>
    </source>
</reference>
<evidence type="ECO:0000313" key="2">
    <source>
        <dbReference type="Proteomes" id="UP000284403"/>
    </source>
</evidence>
<dbReference type="GeneID" id="40322347"/>
<name>A0A3R7M797_9TRYP</name>
<evidence type="ECO:0000313" key="1">
    <source>
        <dbReference type="EMBL" id="RNF00769.1"/>
    </source>
</evidence>
<dbReference type="AlphaFoldDB" id="A0A3R7M797"/>
<proteinExistence type="predicted"/>
<organism evidence="1 2">
    <name type="scientific">Trypanosoma conorhini</name>
    <dbReference type="NCBI Taxonomy" id="83891"/>
    <lineage>
        <taxon>Eukaryota</taxon>
        <taxon>Discoba</taxon>
        <taxon>Euglenozoa</taxon>
        <taxon>Kinetoplastea</taxon>
        <taxon>Metakinetoplastina</taxon>
        <taxon>Trypanosomatida</taxon>
        <taxon>Trypanosomatidae</taxon>
        <taxon>Trypanosoma</taxon>
    </lineage>
</organism>
<sequence length="102" mass="11043">RGLLGGLRVLSKGILNDETHPAQAGPLHRPLADASARVQKGGGWQGQVEETVSALLQPFEGVLHLTCLLLQTCKGFGRVAGRRHMTDFLQKGIHVTAKFIQH</sequence>
<dbReference type="RefSeq" id="XP_029224312.1">
    <property type="nucleotide sequence ID" value="XM_029375579.1"/>
</dbReference>
<feature type="non-terminal residue" evidence="1">
    <location>
        <position position="1"/>
    </location>
</feature>
<gene>
    <name evidence="1" type="ORF">Tco025E_08736</name>
</gene>
<comment type="caution">
    <text evidence="1">The sequence shown here is derived from an EMBL/GenBank/DDBJ whole genome shotgun (WGS) entry which is preliminary data.</text>
</comment>